<name>A0A6M3JZV2_9ZZZZ</name>
<reference evidence="1" key="1">
    <citation type="submission" date="2020-03" db="EMBL/GenBank/DDBJ databases">
        <title>The deep terrestrial virosphere.</title>
        <authorList>
            <person name="Holmfeldt K."/>
            <person name="Nilsson E."/>
            <person name="Simone D."/>
            <person name="Lopez-Fernandez M."/>
            <person name="Wu X."/>
            <person name="de Brujin I."/>
            <person name="Lundin D."/>
            <person name="Andersson A."/>
            <person name="Bertilsson S."/>
            <person name="Dopson M."/>
        </authorList>
    </citation>
    <scope>NUCLEOTIDE SEQUENCE</scope>
    <source>
        <strain evidence="1">MM415A01916</strain>
    </source>
</reference>
<dbReference type="EMBL" id="MT142125">
    <property type="protein sequence ID" value="QJA74861.1"/>
    <property type="molecule type" value="Genomic_DNA"/>
</dbReference>
<proteinExistence type="predicted"/>
<sequence length="54" mass="6572">MAKQRKVKSKQLEDCHENVIALWRKEKGIIETPNEVRKYTELETWLKDLYESQH</sequence>
<evidence type="ECO:0000313" key="1">
    <source>
        <dbReference type="EMBL" id="QJA74861.1"/>
    </source>
</evidence>
<organism evidence="1">
    <name type="scientific">viral metagenome</name>
    <dbReference type="NCBI Taxonomy" id="1070528"/>
    <lineage>
        <taxon>unclassified sequences</taxon>
        <taxon>metagenomes</taxon>
        <taxon>organismal metagenomes</taxon>
    </lineage>
</organism>
<gene>
    <name evidence="1" type="ORF">MM415A01916_0009</name>
</gene>
<protein>
    <submittedName>
        <fullName evidence="1">Uncharacterized protein</fullName>
    </submittedName>
</protein>
<dbReference type="AlphaFoldDB" id="A0A6M3JZV2"/>
<accession>A0A6M3JZV2</accession>